<dbReference type="InterPro" id="IPR036188">
    <property type="entry name" value="FAD/NAD-bd_sf"/>
</dbReference>
<protein>
    <recommendedName>
        <fullName evidence="5">FAD/NAD(P)-binding domain-containing protein</fullName>
    </recommendedName>
</protein>
<evidence type="ECO:0008006" key="5">
    <source>
        <dbReference type="Google" id="ProtNLM"/>
    </source>
</evidence>
<dbReference type="EMBL" id="CDPU01000024">
    <property type="protein sequence ID" value="CEO51675.1"/>
    <property type="molecule type" value="Genomic_DNA"/>
</dbReference>
<dbReference type="PANTHER" id="PTHR23023">
    <property type="entry name" value="DIMETHYLANILINE MONOOXYGENASE"/>
    <property type="match status" value="1"/>
</dbReference>
<dbReference type="Pfam" id="PF13738">
    <property type="entry name" value="Pyr_redox_3"/>
    <property type="match status" value="1"/>
</dbReference>
<evidence type="ECO:0000256" key="1">
    <source>
        <dbReference type="ARBA" id="ARBA00022630"/>
    </source>
</evidence>
<dbReference type="PRINTS" id="PR00370">
    <property type="entry name" value="FMOXYGENASE"/>
</dbReference>
<gene>
    <name evidence="4" type="ORF">BN869_000007733_1</name>
</gene>
<sequence>MGGSYDVIVVGAGWYGLAAAKAYLHMHPYSKLAILEAGESCGGTWSRNRLYPSLKSNNCVGTYEFPDFPMSEEIYGLKPPSHIPGAVLFRYLTDYARYYGILDMIQFHTRVDLVQPSGDGWRLLVTGPRGVKPIETDRLIIATGLTNTPNIPCYPGLKTFGAPFFHVRDFCQEMQAIRGVKSAVVVGGGKSAFDTAYALVEDGTEVDMVIRSKGRGPAWISPPVVTIFKKFLDRLLNVRWVTWFSPCPWGAEDGFPRTRHFLHQTRLGRFLVDWFWRTFGNYVVSANRYDSHPEIKKLKPWHSSFWIGSRLSILNYDKPIWEFIKQGKIRVHVDQIESLEYKRAFLASGSIIDTDALICATGWKKNNSIKFIGLGDEGLGLPFNKSDKRLLEQKADERILYMFPGLANQPEISHQQRGEEPVRYYRFMIPPTLVPSRNLAFAGMVSSVASPIIATIQGLWISTFFDGNLDRAPHTLEEVTYEVMLHTQWGKWRYPCGYGSNTPDLGLDGIPYANMLMRDLGLRVNRKPTIYAELTSPYVPADFRGLSEEWERTHEKNEKEYWEDYEIEEPLKIVIN</sequence>
<reference evidence="4" key="1">
    <citation type="submission" date="2015-01" db="EMBL/GenBank/DDBJ databases">
        <authorList>
            <person name="Durling Mikael"/>
        </authorList>
    </citation>
    <scope>NUCLEOTIDE SEQUENCE</scope>
</reference>
<accession>A0A0B7K9S7</accession>
<dbReference type="SUPFAM" id="SSF51905">
    <property type="entry name" value="FAD/NAD(P)-binding domain"/>
    <property type="match status" value="2"/>
</dbReference>
<dbReference type="AlphaFoldDB" id="A0A0B7K9S7"/>
<name>A0A0B7K9S7_BIOOC</name>
<evidence type="ECO:0000313" key="4">
    <source>
        <dbReference type="EMBL" id="CEO51675.1"/>
    </source>
</evidence>
<dbReference type="GO" id="GO:0016491">
    <property type="term" value="F:oxidoreductase activity"/>
    <property type="evidence" value="ECO:0007669"/>
    <property type="project" value="UniProtKB-KW"/>
</dbReference>
<evidence type="ECO:0000256" key="2">
    <source>
        <dbReference type="ARBA" id="ARBA00022827"/>
    </source>
</evidence>
<dbReference type="Gene3D" id="3.50.50.60">
    <property type="entry name" value="FAD/NAD(P)-binding domain"/>
    <property type="match status" value="1"/>
</dbReference>
<dbReference type="GO" id="GO:0050661">
    <property type="term" value="F:NADP binding"/>
    <property type="evidence" value="ECO:0007669"/>
    <property type="project" value="InterPro"/>
</dbReference>
<keyword evidence="3" id="KW-0560">Oxidoreductase</keyword>
<dbReference type="InterPro" id="IPR000960">
    <property type="entry name" value="Flavin_mOase"/>
</dbReference>
<keyword evidence="2" id="KW-0274">FAD</keyword>
<evidence type="ECO:0000256" key="3">
    <source>
        <dbReference type="ARBA" id="ARBA00023002"/>
    </source>
</evidence>
<dbReference type="GO" id="GO:0050660">
    <property type="term" value="F:flavin adenine dinucleotide binding"/>
    <property type="evidence" value="ECO:0007669"/>
    <property type="project" value="InterPro"/>
</dbReference>
<dbReference type="InterPro" id="IPR050346">
    <property type="entry name" value="FMO-like"/>
</dbReference>
<keyword evidence="1" id="KW-0285">Flavoprotein</keyword>
<organism evidence="4">
    <name type="scientific">Bionectria ochroleuca</name>
    <name type="common">Gliocladium roseum</name>
    <dbReference type="NCBI Taxonomy" id="29856"/>
    <lineage>
        <taxon>Eukaryota</taxon>
        <taxon>Fungi</taxon>
        <taxon>Dikarya</taxon>
        <taxon>Ascomycota</taxon>
        <taxon>Pezizomycotina</taxon>
        <taxon>Sordariomycetes</taxon>
        <taxon>Hypocreomycetidae</taxon>
        <taxon>Hypocreales</taxon>
        <taxon>Bionectriaceae</taxon>
        <taxon>Clonostachys</taxon>
    </lineage>
</organism>
<proteinExistence type="predicted"/>